<dbReference type="OrthoDB" id="2453935at2"/>
<evidence type="ECO:0000313" key="3">
    <source>
        <dbReference type="Proteomes" id="UP000239047"/>
    </source>
</evidence>
<dbReference type="Proteomes" id="UP000239047">
    <property type="component" value="Unassembled WGS sequence"/>
</dbReference>
<keyword evidence="1" id="KW-0812">Transmembrane</keyword>
<dbReference type="AlphaFoldDB" id="A0A2S5G9V8"/>
<evidence type="ECO:0000313" key="2">
    <source>
        <dbReference type="EMBL" id="PPA69776.1"/>
    </source>
</evidence>
<name>A0A2S5G9V8_9BACL</name>
<protein>
    <submittedName>
        <fullName evidence="2">Uncharacterized protein</fullName>
    </submittedName>
</protein>
<proteinExistence type="predicted"/>
<feature type="transmembrane region" description="Helical" evidence="1">
    <location>
        <begin position="80"/>
        <end position="100"/>
    </location>
</feature>
<evidence type="ECO:0000256" key="1">
    <source>
        <dbReference type="SAM" id="Phobius"/>
    </source>
</evidence>
<keyword evidence="1" id="KW-1133">Transmembrane helix</keyword>
<keyword evidence="3" id="KW-1185">Reference proteome</keyword>
<sequence length="103" mass="11671">MKNNKAALLLWASHGFYIIFLPVWFMFFGLTVMGQDENAQAGNIAGVITEYAIGAYPVILLIVIAISWSSYHKRNWKKMILTNVIPLLWIAPILLTFLFANLV</sequence>
<comment type="caution">
    <text evidence="2">The sequence shown here is derived from an EMBL/GenBank/DDBJ whole genome shotgun (WGS) entry which is preliminary data.</text>
</comment>
<gene>
    <name evidence="2" type="ORF">C4B60_14665</name>
</gene>
<accession>A0A2S5G9V8</accession>
<dbReference type="RefSeq" id="WP_104058769.1">
    <property type="nucleotide sequence ID" value="NZ_PREZ01000005.1"/>
</dbReference>
<keyword evidence="1" id="KW-0472">Membrane</keyword>
<organism evidence="2 3">
    <name type="scientific">Jeotgalibacillus proteolyticus</name>
    <dbReference type="NCBI Taxonomy" id="2082395"/>
    <lineage>
        <taxon>Bacteria</taxon>
        <taxon>Bacillati</taxon>
        <taxon>Bacillota</taxon>
        <taxon>Bacilli</taxon>
        <taxon>Bacillales</taxon>
        <taxon>Caryophanaceae</taxon>
        <taxon>Jeotgalibacillus</taxon>
    </lineage>
</organism>
<feature type="transmembrane region" description="Helical" evidence="1">
    <location>
        <begin position="48"/>
        <end position="68"/>
    </location>
</feature>
<reference evidence="2 3" key="1">
    <citation type="submission" date="2018-02" db="EMBL/GenBank/DDBJ databases">
        <title>Jeotgalibacillus proteolyticum sp. nov. a protease producing bacterium isolated from ocean sediments of Laizhou Bay.</title>
        <authorList>
            <person name="Li Y."/>
        </authorList>
    </citation>
    <scope>NUCLEOTIDE SEQUENCE [LARGE SCALE GENOMIC DNA]</scope>
    <source>
        <strain evidence="2 3">22-7</strain>
    </source>
</reference>
<feature type="transmembrane region" description="Helical" evidence="1">
    <location>
        <begin position="7"/>
        <end position="28"/>
    </location>
</feature>
<dbReference type="EMBL" id="PREZ01000005">
    <property type="protein sequence ID" value="PPA69776.1"/>
    <property type="molecule type" value="Genomic_DNA"/>
</dbReference>